<dbReference type="RefSeq" id="WP_268758384.1">
    <property type="nucleotide sequence ID" value="NZ_CP113836.1"/>
</dbReference>
<proteinExistence type="predicted"/>
<reference evidence="9" key="1">
    <citation type="submission" date="2022-11" db="EMBL/GenBank/DDBJ databases">
        <authorList>
            <person name="Mo P."/>
        </authorList>
    </citation>
    <scope>NUCLEOTIDE SEQUENCE</scope>
    <source>
        <strain evidence="9">HUAS 11-8</strain>
    </source>
</reference>
<name>A0ABY7B7I0_9PSEU</name>
<comment type="subcellular location">
    <subcellularLocation>
        <location evidence="1">Cell membrane</location>
        <topology evidence="1">Multi-pass membrane protein</topology>
    </subcellularLocation>
</comment>
<evidence type="ECO:0000256" key="4">
    <source>
        <dbReference type="ARBA" id="ARBA00022989"/>
    </source>
</evidence>
<feature type="domain" description="Cardiolipin synthase N-terminal" evidence="8">
    <location>
        <begin position="27"/>
        <end position="72"/>
    </location>
</feature>
<evidence type="ECO:0000259" key="8">
    <source>
        <dbReference type="Pfam" id="PF13396"/>
    </source>
</evidence>
<keyword evidence="5 6" id="KW-0472">Membrane</keyword>
<evidence type="ECO:0000256" key="6">
    <source>
        <dbReference type="SAM" id="Phobius"/>
    </source>
</evidence>
<evidence type="ECO:0000256" key="2">
    <source>
        <dbReference type="ARBA" id="ARBA00022475"/>
    </source>
</evidence>
<feature type="domain" description="SHOCT" evidence="7">
    <location>
        <begin position="108"/>
        <end position="135"/>
    </location>
</feature>
<dbReference type="EMBL" id="CP113836">
    <property type="protein sequence ID" value="WAL68291.1"/>
    <property type="molecule type" value="Genomic_DNA"/>
</dbReference>
<dbReference type="Pfam" id="PF09851">
    <property type="entry name" value="SHOCT"/>
    <property type="match status" value="1"/>
</dbReference>
<evidence type="ECO:0000259" key="7">
    <source>
        <dbReference type="Pfam" id="PF09851"/>
    </source>
</evidence>
<sequence length="137" mass="15925">MVLAQTTGSQYPFLELVWTMLVFFGWVIWFWLLIMVFRDLFRRHDISGWGKAGWTLFVLVLPFLGVLIYLIAQGRQMGERNVKEARSAQAQFDEYVRSVSKSGERPTEQIAHAKQLLDSGAITNEEYETLKRKVLTH</sequence>
<dbReference type="Proteomes" id="UP001163203">
    <property type="component" value="Chromosome"/>
</dbReference>
<organism evidence="9 10">
    <name type="scientific">Amycolatopsis cynarae</name>
    <dbReference type="NCBI Taxonomy" id="2995223"/>
    <lineage>
        <taxon>Bacteria</taxon>
        <taxon>Bacillati</taxon>
        <taxon>Actinomycetota</taxon>
        <taxon>Actinomycetes</taxon>
        <taxon>Pseudonocardiales</taxon>
        <taxon>Pseudonocardiaceae</taxon>
        <taxon>Amycolatopsis</taxon>
    </lineage>
</organism>
<evidence type="ECO:0000313" key="10">
    <source>
        <dbReference type="Proteomes" id="UP001163203"/>
    </source>
</evidence>
<evidence type="ECO:0000256" key="1">
    <source>
        <dbReference type="ARBA" id="ARBA00004651"/>
    </source>
</evidence>
<keyword evidence="3 6" id="KW-0812">Transmembrane</keyword>
<keyword evidence="10" id="KW-1185">Reference proteome</keyword>
<evidence type="ECO:0000256" key="3">
    <source>
        <dbReference type="ARBA" id="ARBA00022692"/>
    </source>
</evidence>
<accession>A0ABY7B7I0</accession>
<keyword evidence="2" id="KW-1003">Cell membrane</keyword>
<dbReference type="InterPro" id="IPR018649">
    <property type="entry name" value="SHOCT"/>
</dbReference>
<dbReference type="Pfam" id="PF13396">
    <property type="entry name" value="PLDc_N"/>
    <property type="match status" value="1"/>
</dbReference>
<dbReference type="InterPro" id="IPR027379">
    <property type="entry name" value="CLS_N"/>
</dbReference>
<keyword evidence="4 6" id="KW-1133">Transmembrane helix</keyword>
<feature type="transmembrane region" description="Helical" evidence="6">
    <location>
        <begin position="52"/>
        <end position="72"/>
    </location>
</feature>
<protein>
    <submittedName>
        <fullName evidence="9">SHOCT domain-containing protein</fullName>
    </submittedName>
</protein>
<feature type="transmembrane region" description="Helical" evidence="6">
    <location>
        <begin position="12"/>
        <end position="32"/>
    </location>
</feature>
<gene>
    <name evidence="9" type="ORF">ORV05_11150</name>
</gene>
<evidence type="ECO:0000256" key="5">
    <source>
        <dbReference type="ARBA" id="ARBA00023136"/>
    </source>
</evidence>
<evidence type="ECO:0000313" key="9">
    <source>
        <dbReference type="EMBL" id="WAL68291.1"/>
    </source>
</evidence>